<feature type="transmembrane region" description="Helical" evidence="7">
    <location>
        <begin position="42"/>
        <end position="65"/>
    </location>
</feature>
<dbReference type="EMBL" id="ACXX02000014">
    <property type="protein sequence ID" value="EGD46377.1"/>
    <property type="molecule type" value="Genomic_DNA"/>
</dbReference>
<evidence type="ECO:0000256" key="3">
    <source>
        <dbReference type="ARBA" id="ARBA00022475"/>
    </source>
</evidence>
<keyword evidence="10" id="KW-1185">Reference proteome</keyword>
<dbReference type="AlphaFoldDB" id="F1TGP6"/>
<feature type="transmembrane region" description="Helical" evidence="7">
    <location>
        <begin position="221"/>
        <end position="239"/>
    </location>
</feature>
<keyword evidence="9" id="KW-0808">Transferase</keyword>
<dbReference type="PANTHER" id="PTHR40074">
    <property type="entry name" value="O-ACETYLTRANSFERASE WECH"/>
    <property type="match status" value="1"/>
</dbReference>
<dbReference type="GO" id="GO:0005886">
    <property type="term" value="C:plasma membrane"/>
    <property type="evidence" value="ECO:0007669"/>
    <property type="project" value="UniProtKB-SubCell"/>
</dbReference>
<keyword evidence="3" id="KW-1003">Cell membrane</keyword>
<gene>
    <name evidence="9" type="ORF">Cpap_0316</name>
</gene>
<feature type="transmembrane region" description="Helical" evidence="7">
    <location>
        <begin position="132"/>
        <end position="151"/>
    </location>
</feature>
<evidence type="ECO:0000256" key="1">
    <source>
        <dbReference type="ARBA" id="ARBA00004651"/>
    </source>
</evidence>
<feature type="transmembrane region" description="Helical" evidence="7">
    <location>
        <begin position="259"/>
        <end position="278"/>
    </location>
</feature>
<feature type="transmembrane region" description="Helical" evidence="7">
    <location>
        <begin position="321"/>
        <end position="343"/>
    </location>
</feature>
<dbReference type="RefSeq" id="WP_004621405.1">
    <property type="nucleotide sequence ID" value="NZ_ACXX02000014.1"/>
</dbReference>
<dbReference type="Proteomes" id="UP000003860">
    <property type="component" value="Unassembled WGS sequence"/>
</dbReference>
<dbReference type="Pfam" id="PF01757">
    <property type="entry name" value="Acyl_transf_3"/>
    <property type="match status" value="1"/>
</dbReference>
<proteinExistence type="inferred from homology"/>
<feature type="transmembrane region" description="Helical" evidence="7">
    <location>
        <begin position="189"/>
        <end position="209"/>
    </location>
</feature>
<dbReference type="InterPro" id="IPR002656">
    <property type="entry name" value="Acyl_transf_3_dom"/>
</dbReference>
<evidence type="ECO:0000256" key="2">
    <source>
        <dbReference type="ARBA" id="ARBA00007400"/>
    </source>
</evidence>
<evidence type="ECO:0000259" key="8">
    <source>
        <dbReference type="Pfam" id="PF01757"/>
    </source>
</evidence>
<keyword evidence="5 7" id="KW-1133">Transmembrane helix</keyword>
<comment type="subcellular location">
    <subcellularLocation>
        <location evidence="1">Cell membrane</location>
        <topology evidence="1">Multi-pass membrane protein</topology>
    </subcellularLocation>
</comment>
<feature type="domain" description="Acyltransferase 3" evidence="8">
    <location>
        <begin position="6"/>
        <end position="340"/>
    </location>
</feature>
<feature type="transmembrane region" description="Helical" evidence="7">
    <location>
        <begin position="7"/>
        <end position="30"/>
    </location>
</feature>
<dbReference type="STRING" id="588581.Cpap_0316"/>
<feature type="transmembrane region" description="Helical" evidence="7">
    <location>
        <begin position="77"/>
        <end position="98"/>
    </location>
</feature>
<keyword evidence="9" id="KW-0012">Acyltransferase</keyword>
<dbReference type="PANTHER" id="PTHR40074:SF2">
    <property type="entry name" value="O-ACETYLTRANSFERASE WECH"/>
    <property type="match status" value="1"/>
</dbReference>
<protein>
    <submittedName>
        <fullName evidence="9">Acyltransferase 3</fullName>
    </submittedName>
</protein>
<dbReference type="GO" id="GO:0009246">
    <property type="term" value="P:enterobacterial common antigen biosynthetic process"/>
    <property type="evidence" value="ECO:0007669"/>
    <property type="project" value="TreeGrafter"/>
</dbReference>
<keyword evidence="4 7" id="KW-0812">Transmembrane</keyword>
<comment type="caution">
    <text evidence="9">The sequence shown here is derived from an EMBL/GenBank/DDBJ whole genome shotgun (WGS) entry which is preliminary data.</text>
</comment>
<evidence type="ECO:0000256" key="7">
    <source>
        <dbReference type="SAM" id="Phobius"/>
    </source>
</evidence>
<feature type="transmembrane region" description="Helical" evidence="7">
    <location>
        <begin position="158"/>
        <end position="177"/>
    </location>
</feature>
<reference evidence="9" key="1">
    <citation type="submission" date="2009-07" db="EMBL/GenBank/DDBJ databases">
        <authorList>
            <consortium name="US DOE Joint Genome Institute (JGI-PGF)"/>
            <person name="Lucas S."/>
            <person name="Copeland A."/>
            <person name="Lapidus A."/>
            <person name="Glavina del Rio T."/>
            <person name="Tice H."/>
            <person name="Bruce D."/>
            <person name="Goodwin L."/>
            <person name="Pitluck S."/>
            <person name="Larimer F."/>
            <person name="Land M.L."/>
            <person name="Mouttaki H."/>
            <person name="He Z."/>
            <person name="Zhou J."/>
            <person name="Hemme C.L."/>
        </authorList>
    </citation>
    <scope>NUCLEOTIDE SEQUENCE [LARGE SCALE GENOMIC DNA]</scope>
    <source>
        <strain evidence="9">DSM 2782</strain>
    </source>
</reference>
<dbReference type="eggNOG" id="COG3274">
    <property type="taxonomic scope" value="Bacteria"/>
</dbReference>
<evidence type="ECO:0000313" key="10">
    <source>
        <dbReference type="Proteomes" id="UP000003860"/>
    </source>
</evidence>
<evidence type="ECO:0000256" key="6">
    <source>
        <dbReference type="ARBA" id="ARBA00023136"/>
    </source>
</evidence>
<keyword evidence="6 7" id="KW-0472">Membrane</keyword>
<sequence length="352" mass="40493">MVKRITYVDVLKTLAIFGVIVIHISAGMLANIKIASTNWYFYVFWASIVRWSVPVFFMCSGVLFLNPNKEISLKLVYTKYLLRIVLALIFWGCMYEVFDIFKVFVSTGSINTSIIKSSIKHIITCNTHFHLYYLYIIALIYVVVPIIKGVTNNDNKQLIEYTLLVWIFFGLLFPFTIKFYPFNLLRGMVLQYAINMAYSSIGYFIMGYYLHRYSLSRRTTYFIYLLGTIGFISTVFGTIKSSSHTINSLFLEGMSPNVAAMAIALFLLIKNLCLYIINDKTSKLIKATKYISKASFCIYLIHDFFNITFRSFGLDKIISSVFISIPILSLLNLILSFLVYLVLSKVPYVKSI</sequence>
<evidence type="ECO:0000256" key="4">
    <source>
        <dbReference type="ARBA" id="ARBA00022692"/>
    </source>
</evidence>
<feature type="transmembrane region" description="Helical" evidence="7">
    <location>
        <begin position="290"/>
        <end position="309"/>
    </location>
</feature>
<name>F1TGP6_9FIRM</name>
<evidence type="ECO:0000313" key="9">
    <source>
        <dbReference type="EMBL" id="EGD46377.1"/>
    </source>
</evidence>
<accession>F1TGP6</accession>
<reference evidence="9" key="2">
    <citation type="submission" date="2011-01" db="EMBL/GenBank/DDBJ databases">
        <title>The Non-contiguous Finished genome of Clostridium papyrosolvens.</title>
        <authorList>
            <person name="Lucas S."/>
            <person name="Copeland A."/>
            <person name="Lapidus A."/>
            <person name="Cheng J.-F."/>
            <person name="Goodwin L."/>
            <person name="Pitluck S."/>
            <person name="Misra M."/>
            <person name="Chertkov O."/>
            <person name="Detter J.C."/>
            <person name="Han C."/>
            <person name="Tapia R."/>
            <person name="Land M."/>
            <person name="Hauser L."/>
            <person name="Kyrpides N."/>
            <person name="Ivanova N."/>
            <person name="Pagani I."/>
            <person name="Mouttaki H."/>
            <person name="He Z."/>
            <person name="Zhou J."/>
            <person name="Hemme C.L."/>
            <person name="Woyke T."/>
        </authorList>
    </citation>
    <scope>NUCLEOTIDE SEQUENCE [LARGE SCALE GENOMIC DNA]</scope>
    <source>
        <strain evidence="9">DSM 2782</strain>
    </source>
</reference>
<dbReference type="OrthoDB" id="9810469at2"/>
<dbReference type="GO" id="GO:0016413">
    <property type="term" value="F:O-acetyltransferase activity"/>
    <property type="evidence" value="ECO:0007669"/>
    <property type="project" value="TreeGrafter"/>
</dbReference>
<organism evidence="9 10">
    <name type="scientific">Ruminiclostridium papyrosolvens DSM 2782</name>
    <dbReference type="NCBI Taxonomy" id="588581"/>
    <lineage>
        <taxon>Bacteria</taxon>
        <taxon>Bacillati</taxon>
        <taxon>Bacillota</taxon>
        <taxon>Clostridia</taxon>
        <taxon>Eubacteriales</taxon>
        <taxon>Oscillospiraceae</taxon>
        <taxon>Ruminiclostridium</taxon>
    </lineage>
</organism>
<evidence type="ECO:0000256" key="5">
    <source>
        <dbReference type="ARBA" id="ARBA00022989"/>
    </source>
</evidence>
<comment type="similarity">
    <text evidence="2">Belongs to the acyltransferase 3 family.</text>
</comment>